<evidence type="ECO:0000313" key="1">
    <source>
        <dbReference type="EMBL" id="KAJ3808465.1"/>
    </source>
</evidence>
<evidence type="ECO:0000313" key="2">
    <source>
        <dbReference type="Proteomes" id="UP001163835"/>
    </source>
</evidence>
<gene>
    <name evidence="1" type="ORF">F5876DRAFT_78701</name>
</gene>
<protein>
    <submittedName>
        <fullName evidence="1">Uncharacterized protein</fullName>
    </submittedName>
</protein>
<organism evidence="1 2">
    <name type="scientific">Lentinula aff. lateritia</name>
    <dbReference type="NCBI Taxonomy" id="2804960"/>
    <lineage>
        <taxon>Eukaryota</taxon>
        <taxon>Fungi</taxon>
        <taxon>Dikarya</taxon>
        <taxon>Basidiomycota</taxon>
        <taxon>Agaricomycotina</taxon>
        <taxon>Agaricomycetes</taxon>
        <taxon>Agaricomycetidae</taxon>
        <taxon>Agaricales</taxon>
        <taxon>Marasmiineae</taxon>
        <taxon>Omphalotaceae</taxon>
        <taxon>Lentinula</taxon>
    </lineage>
</organism>
<name>A0ACC1TUN0_9AGAR</name>
<sequence length="357" mass="40955">MTFFAGATNFSINNGPGGNGPIFQHFRGDCHYIYHSSSVRQSRTTVSSSVRPQDSSRRHNEPLGNLPPTISNSRSERLGINRESNVHNHVVTYRLYDSPGTDGTSSPQPGHQILGSNGRRQSQTRQDTSSWTELTSHDHLIDTERLEYYNVNAETPYRIHNAQDNRSSTSLRTRGNRISSYDQEREQYRRNRERYYLEREQYRQERERYHQERERGRVQRGQSRTSPNFSINGSVFNVVNGGVRSSGQGAFVNRDHPNRLHHHLAEPWQNYYGNPDDYIQVDEDYIPPGMFEENVQRDPEILYDAPAPSYAESALDILLESGGCKTEEGGSSEVETPLYTEDDMDPISAYIDTMIQN</sequence>
<keyword evidence="2" id="KW-1185">Reference proteome</keyword>
<dbReference type="Proteomes" id="UP001163835">
    <property type="component" value="Unassembled WGS sequence"/>
</dbReference>
<accession>A0ACC1TUN0</accession>
<proteinExistence type="predicted"/>
<comment type="caution">
    <text evidence="1">The sequence shown here is derived from an EMBL/GenBank/DDBJ whole genome shotgun (WGS) entry which is preliminary data.</text>
</comment>
<dbReference type="EMBL" id="MU795220">
    <property type="protein sequence ID" value="KAJ3808465.1"/>
    <property type="molecule type" value="Genomic_DNA"/>
</dbReference>
<reference evidence="1" key="1">
    <citation type="submission" date="2022-09" db="EMBL/GenBank/DDBJ databases">
        <title>A Global Phylogenomic Analysis of the Shiitake Genus Lentinula.</title>
        <authorList>
            <consortium name="DOE Joint Genome Institute"/>
            <person name="Sierra-Patev S."/>
            <person name="Min B."/>
            <person name="Naranjo-Ortiz M."/>
            <person name="Looney B."/>
            <person name="Konkel Z."/>
            <person name="Slot J.C."/>
            <person name="Sakamoto Y."/>
            <person name="Steenwyk J.L."/>
            <person name="Rokas A."/>
            <person name="Carro J."/>
            <person name="Camarero S."/>
            <person name="Ferreira P."/>
            <person name="Molpeceres G."/>
            <person name="Ruiz-Duenas F.J."/>
            <person name="Serrano A."/>
            <person name="Henrissat B."/>
            <person name="Drula E."/>
            <person name="Hughes K.W."/>
            <person name="Mata J.L."/>
            <person name="Ishikawa N.K."/>
            <person name="Vargas-Isla R."/>
            <person name="Ushijima S."/>
            <person name="Smith C.A."/>
            <person name="Ahrendt S."/>
            <person name="Andreopoulos W."/>
            <person name="He G."/>
            <person name="Labutti K."/>
            <person name="Lipzen A."/>
            <person name="Ng V."/>
            <person name="Riley R."/>
            <person name="Sandor L."/>
            <person name="Barry K."/>
            <person name="Martinez A.T."/>
            <person name="Xiao Y."/>
            <person name="Gibbons J.G."/>
            <person name="Terashima K."/>
            <person name="Grigoriev I.V."/>
            <person name="Hibbett D.S."/>
        </authorList>
    </citation>
    <scope>NUCLEOTIDE SEQUENCE</scope>
    <source>
        <strain evidence="1">TMI1499</strain>
    </source>
</reference>